<dbReference type="InterPro" id="IPR000253">
    <property type="entry name" value="FHA_dom"/>
</dbReference>
<evidence type="ECO:0000259" key="2">
    <source>
        <dbReference type="PROSITE" id="PS50006"/>
    </source>
</evidence>
<dbReference type="EMBL" id="JBHTAJ010000001">
    <property type="protein sequence ID" value="MFC7178098.1"/>
    <property type="molecule type" value="Genomic_DNA"/>
</dbReference>
<gene>
    <name evidence="3" type="ORF">ACFQMG_00805</name>
</gene>
<dbReference type="InterPro" id="IPR012551">
    <property type="entry name" value="DUF1707_SHOCT-like"/>
</dbReference>
<dbReference type="SMART" id="SM00240">
    <property type="entry name" value="FHA"/>
    <property type="match status" value="1"/>
</dbReference>
<dbReference type="Pfam" id="PF08044">
    <property type="entry name" value="DUF1707"/>
    <property type="match status" value="1"/>
</dbReference>
<keyword evidence="1" id="KW-0597">Phosphoprotein</keyword>
<dbReference type="CDD" id="cd00060">
    <property type="entry name" value="FHA"/>
    <property type="match status" value="1"/>
</dbReference>
<feature type="domain" description="FHA" evidence="2">
    <location>
        <begin position="108"/>
        <end position="157"/>
    </location>
</feature>
<sequence length="181" mass="19249">MVSAEIGARAARPSEAERERALGALRDGVGSGRLSHDTFMRRMELVLVARTRADIDEALTGLPAGGPLSRAVLRAVAGVSAFHVRLRRTWRVQQLPELALPPPGPAPLLIGRNHGSGLRLSDATVSRTHAELRHQDGGWVLHDLGSANGTYVNGSRVTGAVRVRPGDQVGFGRTSFRLSGG</sequence>
<organism evidence="3 4">
    <name type="scientific">Kitasatospora paranensis</name>
    <dbReference type="NCBI Taxonomy" id="258053"/>
    <lineage>
        <taxon>Bacteria</taxon>
        <taxon>Bacillati</taxon>
        <taxon>Actinomycetota</taxon>
        <taxon>Actinomycetes</taxon>
        <taxon>Kitasatosporales</taxon>
        <taxon>Streptomycetaceae</taxon>
        <taxon>Kitasatospora</taxon>
    </lineage>
</organism>
<dbReference type="RefSeq" id="WP_345707085.1">
    <property type="nucleotide sequence ID" value="NZ_BAABKV010000001.1"/>
</dbReference>
<comment type="caution">
    <text evidence="3">The sequence shown here is derived from an EMBL/GenBank/DDBJ whole genome shotgun (WGS) entry which is preliminary data.</text>
</comment>
<name>A0ABW2FLH3_9ACTN</name>
<evidence type="ECO:0000313" key="4">
    <source>
        <dbReference type="Proteomes" id="UP001596435"/>
    </source>
</evidence>
<dbReference type="Proteomes" id="UP001596435">
    <property type="component" value="Unassembled WGS sequence"/>
</dbReference>
<dbReference type="PROSITE" id="PS50006">
    <property type="entry name" value="FHA_DOMAIN"/>
    <property type="match status" value="1"/>
</dbReference>
<accession>A0ABW2FLH3</accession>
<dbReference type="Pfam" id="PF00498">
    <property type="entry name" value="FHA"/>
    <property type="match status" value="1"/>
</dbReference>
<dbReference type="PANTHER" id="PTHR23308">
    <property type="entry name" value="NUCLEAR INHIBITOR OF PROTEIN PHOSPHATASE-1"/>
    <property type="match status" value="1"/>
</dbReference>
<evidence type="ECO:0000256" key="1">
    <source>
        <dbReference type="ARBA" id="ARBA00022553"/>
    </source>
</evidence>
<dbReference type="InterPro" id="IPR050923">
    <property type="entry name" value="Cell_Proc_Reg/RNA_Proc"/>
</dbReference>
<dbReference type="InterPro" id="IPR008984">
    <property type="entry name" value="SMAD_FHA_dom_sf"/>
</dbReference>
<proteinExistence type="predicted"/>
<reference evidence="4" key="1">
    <citation type="journal article" date="2019" name="Int. J. Syst. Evol. Microbiol.">
        <title>The Global Catalogue of Microorganisms (GCM) 10K type strain sequencing project: providing services to taxonomists for standard genome sequencing and annotation.</title>
        <authorList>
            <consortium name="The Broad Institute Genomics Platform"/>
            <consortium name="The Broad Institute Genome Sequencing Center for Infectious Disease"/>
            <person name="Wu L."/>
            <person name="Ma J."/>
        </authorList>
    </citation>
    <scope>NUCLEOTIDE SEQUENCE [LARGE SCALE GENOMIC DNA]</scope>
    <source>
        <strain evidence="4">CGMCC 1.12859</strain>
    </source>
</reference>
<keyword evidence="4" id="KW-1185">Reference proteome</keyword>
<protein>
    <submittedName>
        <fullName evidence="3">FHA domain-containing protein</fullName>
    </submittedName>
</protein>
<evidence type="ECO:0000313" key="3">
    <source>
        <dbReference type="EMBL" id="MFC7178098.1"/>
    </source>
</evidence>
<dbReference type="SUPFAM" id="SSF49879">
    <property type="entry name" value="SMAD/FHA domain"/>
    <property type="match status" value="1"/>
</dbReference>
<dbReference type="Gene3D" id="2.60.200.20">
    <property type="match status" value="1"/>
</dbReference>